<comment type="caution">
    <text evidence="1">The sequence shown here is derived from an EMBL/GenBank/DDBJ whole genome shotgun (WGS) entry which is preliminary data.</text>
</comment>
<dbReference type="AlphaFoldDB" id="A0ABD1Y4G5"/>
<sequence>MRRFRPRRPLNERLVYPLLKRLGINVLTNLADGSGKWMVLSSELRAKGIQLDQLQNEAIDTFQDWLSTVQMGTQKLEDSPSCRLKGSEDGWKRWALSLKTWHSLFTTDETPDDLMSKWPEGSYTLTWNERWKKYGRREELNNQIASIAGKSTKCVT</sequence>
<dbReference type="Proteomes" id="UP001605036">
    <property type="component" value="Unassembled WGS sequence"/>
</dbReference>
<accession>A0ABD1Y4G5</accession>
<proteinExistence type="predicted"/>
<evidence type="ECO:0000313" key="1">
    <source>
        <dbReference type="EMBL" id="KAL2621645.1"/>
    </source>
</evidence>
<name>A0ABD1Y4G5_9MARC</name>
<evidence type="ECO:0000313" key="2">
    <source>
        <dbReference type="Proteomes" id="UP001605036"/>
    </source>
</evidence>
<gene>
    <name evidence="1" type="ORF">R1flu_001850</name>
</gene>
<keyword evidence="2" id="KW-1185">Reference proteome</keyword>
<reference evidence="1 2" key="1">
    <citation type="submission" date="2024-09" db="EMBL/GenBank/DDBJ databases">
        <title>Chromosome-scale assembly of Riccia fluitans.</title>
        <authorList>
            <person name="Paukszto L."/>
            <person name="Sawicki J."/>
            <person name="Karawczyk K."/>
            <person name="Piernik-Szablinska J."/>
            <person name="Szczecinska M."/>
            <person name="Mazdziarz M."/>
        </authorList>
    </citation>
    <scope>NUCLEOTIDE SEQUENCE [LARGE SCALE GENOMIC DNA]</scope>
    <source>
        <strain evidence="1">Rf_01</strain>
        <tissue evidence="1">Aerial parts of the thallus</tissue>
    </source>
</reference>
<dbReference type="EMBL" id="JBHFFA010000006">
    <property type="protein sequence ID" value="KAL2621645.1"/>
    <property type="molecule type" value="Genomic_DNA"/>
</dbReference>
<protein>
    <submittedName>
        <fullName evidence="1">Uncharacterized protein</fullName>
    </submittedName>
</protein>
<organism evidence="1 2">
    <name type="scientific">Riccia fluitans</name>
    <dbReference type="NCBI Taxonomy" id="41844"/>
    <lineage>
        <taxon>Eukaryota</taxon>
        <taxon>Viridiplantae</taxon>
        <taxon>Streptophyta</taxon>
        <taxon>Embryophyta</taxon>
        <taxon>Marchantiophyta</taxon>
        <taxon>Marchantiopsida</taxon>
        <taxon>Marchantiidae</taxon>
        <taxon>Marchantiales</taxon>
        <taxon>Ricciaceae</taxon>
        <taxon>Riccia</taxon>
    </lineage>
</organism>